<reference evidence="1 2" key="1">
    <citation type="journal article" date="2021" name="Nat. Commun.">
        <title>Isolation of a member of the candidate phylum Atribacteria reveals a unique cell membrane structure.</title>
        <authorList>
            <person name="Taiki K."/>
            <person name="Nobu M.K."/>
            <person name="Kusada H."/>
            <person name="Meng X.-Y."/>
            <person name="Hosoki N."/>
            <person name="Uematsu K."/>
            <person name="Yoshioka H."/>
            <person name="Kamagata Y."/>
            <person name="Tamaki H."/>
        </authorList>
    </citation>
    <scope>NUCLEOTIDE SEQUENCE [LARGE SCALE GENOMIC DNA]</scope>
    <source>
        <strain evidence="1 2">RT761</strain>
    </source>
</reference>
<name>A0A7T1ANA8_ATRLM</name>
<dbReference type="RefSeq" id="WP_218111551.1">
    <property type="nucleotide sequence ID" value="NZ_CP065383.1"/>
</dbReference>
<dbReference type="Proteomes" id="UP000594463">
    <property type="component" value="Chromosome"/>
</dbReference>
<protein>
    <recommendedName>
        <fullName evidence="3">Preprotein translocase subunit SecB</fullName>
    </recommendedName>
</protein>
<proteinExistence type="predicted"/>
<dbReference type="AlphaFoldDB" id="A0A7T1ANA8"/>
<sequence>MKKETFEDFRKILDSIEFEDINIAIMGYKIEKQPEKGEITINIGKSISDLNINQNIMAVNASFRIAIEQNNEKIMSFRVEYKLLFDIQILEQLEKSLKNNEAKKMFIENQIPKFAWSFLREDFRTACTKLGLRPITLKMMK</sequence>
<dbReference type="InterPro" id="IPR035958">
    <property type="entry name" value="SecB-like_sf"/>
</dbReference>
<organism evidence="1 2">
    <name type="scientific">Atribacter laminatus</name>
    <dbReference type="NCBI Taxonomy" id="2847778"/>
    <lineage>
        <taxon>Bacteria</taxon>
        <taxon>Pseudomonadati</taxon>
        <taxon>Atribacterota</taxon>
        <taxon>Atribacteria</taxon>
        <taxon>Atribacterales</taxon>
        <taxon>Atribacteraceae</taxon>
        <taxon>Atribacter</taxon>
    </lineage>
</organism>
<keyword evidence="2" id="KW-1185">Reference proteome</keyword>
<evidence type="ECO:0000313" key="2">
    <source>
        <dbReference type="Proteomes" id="UP000594463"/>
    </source>
</evidence>
<dbReference type="SUPFAM" id="SSF54611">
    <property type="entry name" value="SecB-like"/>
    <property type="match status" value="1"/>
</dbReference>
<gene>
    <name evidence="1" type="ORF">RT761_02293</name>
</gene>
<dbReference type="EMBL" id="CP065383">
    <property type="protein sequence ID" value="QPM69065.1"/>
    <property type="molecule type" value="Genomic_DNA"/>
</dbReference>
<dbReference type="KEGG" id="alam:RT761_02293"/>
<evidence type="ECO:0008006" key="3">
    <source>
        <dbReference type="Google" id="ProtNLM"/>
    </source>
</evidence>
<evidence type="ECO:0000313" key="1">
    <source>
        <dbReference type="EMBL" id="QPM69065.1"/>
    </source>
</evidence>
<dbReference type="Gene3D" id="3.10.420.10">
    <property type="entry name" value="SecB-like"/>
    <property type="match status" value="1"/>
</dbReference>
<accession>A0A7T1ANA8</accession>